<dbReference type="InterPro" id="IPR011545">
    <property type="entry name" value="DEAD/DEAH_box_helicase_dom"/>
</dbReference>
<dbReference type="PROSITE" id="PS51192">
    <property type="entry name" value="HELICASE_ATP_BIND_1"/>
    <property type="match status" value="1"/>
</dbReference>
<dbReference type="GO" id="GO:0003676">
    <property type="term" value="F:nucleic acid binding"/>
    <property type="evidence" value="ECO:0007669"/>
    <property type="project" value="InterPro"/>
</dbReference>
<dbReference type="InterPro" id="IPR001650">
    <property type="entry name" value="Helicase_C-like"/>
</dbReference>
<dbReference type="SMART" id="SM00487">
    <property type="entry name" value="DEXDc"/>
    <property type="match status" value="1"/>
</dbReference>
<comment type="caution">
    <text evidence="7">The sequence shown here is derived from an EMBL/GenBank/DDBJ whole genome shotgun (WGS) entry which is preliminary data.</text>
</comment>
<dbReference type="PANTHER" id="PTHR47961:SF1">
    <property type="entry name" value="ATP-DEPENDENT HELICASE MJ1401-RELATED"/>
    <property type="match status" value="1"/>
</dbReference>
<gene>
    <name evidence="7" type="ORF">ASZ90_011030</name>
</gene>
<name>A0A0W8FED4_9ZZZZ</name>
<dbReference type="Pfam" id="PF00271">
    <property type="entry name" value="Helicase_C"/>
    <property type="match status" value="1"/>
</dbReference>
<reference evidence="7" key="1">
    <citation type="journal article" date="2015" name="Proc. Natl. Acad. Sci. U.S.A.">
        <title>Networks of energetic and metabolic interactions define dynamics in microbial communities.</title>
        <authorList>
            <person name="Embree M."/>
            <person name="Liu J.K."/>
            <person name="Al-Bassam M.M."/>
            <person name="Zengler K."/>
        </authorList>
    </citation>
    <scope>NUCLEOTIDE SEQUENCE</scope>
</reference>
<organism evidence="7">
    <name type="scientific">hydrocarbon metagenome</name>
    <dbReference type="NCBI Taxonomy" id="938273"/>
    <lineage>
        <taxon>unclassified sequences</taxon>
        <taxon>metagenomes</taxon>
        <taxon>ecological metagenomes</taxon>
    </lineage>
</organism>
<dbReference type="Pfam" id="PF00270">
    <property type="entry name" value="DEAD"/>
    <property type="match status" value="1"/>
</dbReference>
<dbReference type="SUPFAM" id="SSF52540">
    <property type="entry name" value="P-loop containing nucleoside triphosphate hydrolases"/>
    <property type="match status" value="1"/>
</dbReference>
<dbReference type="InterPro" id="IPR027417">
    <property type="entry name" value="P-loop_NTPase"/>
</dbReference>
<dbReference type="PANTHER" id="PTHR47961">
    <property type="entry name" value="DNA POLYMERASE THETA, PUTATIVE (AFU_ORTHOLOGUE AFUA_1G05260)-RELATED"/>
    <property type="match status" value="1"/>
</dbReference>
<proteinExistence type="predicted"/>
<dbReference type="InterPro" id="IPR014001">
    <property type="entry name" value="Helicase_ATP-bd"/>
</dbReference>
<dbReference type="EMBL" id="LNQE01001310">
    <property type="protein sequence ID" value="KUG19254.1"/>
    <property type="molecule type" value="Genomic_DNA"/>
</dbReference>
<evidence type="ECO:0000313" key="7">
    <source>
        <dbReference type="EMBL" id="KUG19254.1"/>
    </source>
</evidence>
<dbReference type="SMART" id="SM00490">
    <property type="entry name" value="HELICc"/>
    <property type="match status" value="1"/>
</dbReference>
<evidence type="ECO:0000256" key="3">
    <source>
        <dbReference type="ARBA" id="ARBA00022806"/>
    </source>
</evidence>
<dbReference type="InterPro" id="IPR050474">
    <property type="entry name" value="Hel308_SKI2-like"/>
</dbReference>
<evidence type="ECO:0000259" key="6">
    <source>
        <dbReference type="PROSITE" id="PS51194"/>
    </source>
</evidence>
<dbReference type="GO" id="GO:0016787">
    <property type="term" value="F:hydrolase activity"/>
    <property type="evidence" value="ECO:0007669"/>
    <property type="project" value="UniProtKB-KW"/>
</dbReference>
<evidence type="ECO:0000256" key="2">
    <source>
        <dbReference type="ARBA" id="ARBA00022801"/>
    </source>
</evidence>
<keyword evidence="3 7" id="KW-0347">Helicase</keyword>
<dbReference type="CDD" id="cd18795">
    <property type="entry name" value="SF2_C_Ski2"/>
    <property type="match status" value="1"/>
</dbReference>
<feature type="domain" description="Helicase C-terminal" evidence="6">
    <location>
        <begin position="395"/>
        <end position="579"/>
    </location>
</feature>
<evidence type="ECO:0000256" key="1">
    <source>
        <dbReference type="ARBA" id="ARBA00022741"/>
    </source>
</evidence>
<feature type="domain" description="Helicase ATP-binding" evidence="5">
    <location>
        <begin position="217"/>
        <end position="390"/>
    </location>
</feature>
<keyword evidence="2" id="KW-0378">Hydrolase</keyword>
<dbReference type="Gene3D" id="3.40.50.300">
    <property type="entry name" value="P-loop containing nucleotide triphosphate hydrolases"/>
    <property type="match status" value="2"/>
</dbReference>
<dbReference type="AlphaFoldDB" id="A0A0W8FED4"/>
<dbReference type="GO" id="GO:0004386">
    <property type="term" value="F:helicase activity"/>
    <property type="evidence" value="ECO:0007669"/>
    <property type="project" value="UniProtKB-KW"/>
</dbReference>
<accession>A0A0W8FED4</accession>
<dbReference type="GO" id="GO:0005524">
    <property type="term" value="F:ATP binding"/>
    <property type="evidence" value="ECO:0007669"/>
    <property type="project" value="UniProtKB-KW"/>
</dbReference>
<evidence type="ECO:0000256" key="4">
    <source>
        <dbReference type="ARBA" id="ARBA00022840"/>
    </source>
</evidence>
<evidence type="ECO:0000259" key="5">
    <source>
        <dbReference type="PROSITE" id="PS51192"/>
    </source>
</evidence>
<dbReference type="PROSITE" id="PS51194">
    <property type="entry name" value="HELICASE_CTER"/>
    <property type="match status" value="1"/>
</dbReference>
<sequence>MRVIVQPQKASYKLLLVEGGRVEATGFVDLASTPKGLRPKNFRLSRGRKRQLKPTPTKELIALLRRSDVRLAGKNQPFESFLQDLQIPYGYIRICRLCQYEDRFTLLDRATGVRFGGESICMECAKREMRRELGYLGRIGGSVFSHLEKLLGQVRDLDRVLASVQPESLDMSRTLFDRMEAHPVTETAHITDLPLSPAFAQASGVEYLMPVQQLAVNGGLLDGQHQLVVAATASGKTFIGEMAGMKNFLEGRGRMLFLVPLVALANQKYQRFRDRYGHLMRVTLQVGVSRLNLPETRPAGERDIRAPIVVGTYEGIDHALRRGCRLEDIGTVVIDEVQMLEDPERGHRLDGLIARLKYIAPKAQFLYLSATIGLPGLLAEKLHASLVRYEERPVPLERHLLFVERAKKIGIIKQLTVEEYRHRSSKGYRGQTIVFTNSRARCHIIADALGKKAAPYHAGLTSQERRDVETRFAKGEIAVVVTTAALAAGVDFPASQVIFDSLAMGIAWLTIGEFHQMMGRAGRPDFHDLGRVVILAEPGGSYSRASGMTEDEVAIGLLRGEMEEVAPEYGLEESSEEFVANAVVCGGDEQQIIRMNQLMVGTMEPALPALLDEKLVRRRAGRIELTDLARVMAEHFIGMERLLEIRQLVRKMDDPVGIVAELECRDAERR</sequence>
<keyword evidence="1" id="KW-0547">Nucleotide-binding</keyword>
<protein>
    <submittedName>
        <fullName evidence="7">Archaea-specific superfamily ii helicase</fullName>
    </submittedName>
</protein>
<keyword evidence="4" id="KW-0067">ATP-binding</keyword>